<dbReference type="AlphaFoldDB" id="X1TXA5"/>
<dbReference type="EMBL" id="BARW01017859">
    <property type="protein sequence ID" value="GAI92215.1"/>
    <property type="molecule type" value="Genomic_DNA"/>
</dbReference>
<comment type="caution">
    <text evidence="2">The sequence shown here is derived from an EMBL/GenBank/DDBJ whole genome shotgun (WGS) entry which is preliminary data.</text>
</comment>
<reference evidence="2" key="1">
    <citation type="journal article" date="2014" name="Front. Microbiol.">
        <title>High frequency of phylogenetically diverse reductive dehalogenase-homologous genes in deep subseafloor sedimentary metagenomes.</title>
        <authorList>
            <person name="Kawai M."/>
            <person name="Futagami T."/>
            <person name="Toyoda A."/>
            <person name="Takaki Y."/>
            <person name="Nishi S."/>
            <person name="Hori S."/>
            <person name="Arai W."/>
            <person name="Tsubouchi T."/>
            <person name="Morono Y."/>
            <person name="Uchiyama I."/>
            <person name="Ito T."/>
            <person name="Fujiyama A."/>
            <person name="Inagaki F."/>
            <person name="Takami H."/>
        </authorList>
    </citation>
    <scope>NUCLEOTIDE SEQUENCE</scope>
    <source>
        <strain evidence="2">Expedition CK06-06</strain>
    </source>
</reference>
<sequence length="65" mass="7566">MTKRNWYTYEFKVGNKVVHKGITEDLERREGEHQANVNPKGHIKQVGHAKTEEGARQWEKDEGCS</sequence>
<evidence type="ECO:0000313" key="2">
    <source>
        <dbReference type="EMBL" id="GAI92215.1"/>
    </source>
</evidence>
<feature type="region of interest" description="Disordered" evidence="1">
    <location>
        <begin position="27"/>
        <end position="65"/>
    </location>
</feature>
<evidence type="ECO:0008006" key="3">
    <source>
        <dbReference type="Google" id="ProtNLM"/>
    </source>
</evidence>
<organism evidence="2">
    <name type="scientific">marine sediment metagenome</name>
    <dbReference type="NCBI Taxonomy" id="412755"/>
    <lineage>
        <taxon>unclassified sequences</taxon>
        <taxon>metagenomes</taxon>
        <taxon>ecological metagenomes</taxon>
    </lineage>
</organism>
<protein>
    <recommendedName>
        <fullName evidence="3">GIY-YIG domain-containing protein</fullName>
    </recommendedName>
</protein>
<gene>
    <name evidence="2" type="ORF">S12H4_30732</name>
</gene>
<name>X1TXA5_9ZZZZ</name>
<evidence type="ECO:0000256" key="1">
    <source>
        <dbReference type="SAM" id="MobiDB-lite"/>
    </source>
</evidence>
<accession>X1TXA5</accession>
<proteinExistence type="predicted"/>
<feature type="compositionally biased region" description="Basic and acidic residues" evidence="1">
    <location>
        <begin position="49"/>
        <end position="65"/>
    </location>
</feature>